<feature type="active site" evidence="8">
    <location>
        <position position="366"/>
    </location>
</feature>
<dbReference type="CDD" id="cd09597">
    <property type="entry name" value="M4_TLP"/>
    <property type="match status" value="1"/>
</dbReference>
<evidence type="ECO:0000313" key="12">
    <source>
        <dbReference type="EMBL" id="BAJ64823.1"/>
    </source>
</evidence>
<dbReference type="PRINTS" id="PR00730">
    <property type="entry name" value="THERMOLYSIN"/>
</dbReference>
<dbReference type="PANTHER" id="PTHR33794">
    <property type="entry name" value="BACILLOLYSIN"/>
    <property type="match status" value="1"/>
</dbReference>
<gene>
    <name evidence="12" type="ordered locus">ANT_27970</name>
</gene>
<dbReference type="eggNOG" id="COG3227">
    <property type="taxonomic scope" value="Bacteria"/>
</dbReference>
<evidence type="ECO:0000259" key="10">
    <source>
        <dbReference type="Pfam" id="PF02868"/>
    </source>
</evidence>
<dbReference type="GO" id="GO:0004222">
    <property type="term" value="F:metalloendopeptidase activity"/>
    <property type="evidence" value="ECO:0007669"/>
    <property type="project" value="InterPro"/>
</dbReference>
<evidence type="ECO:0000313" key="13">
    <source>
        <dbReference type="Proteomes" id="UP000008922"/>
    </source>
</evidence>
<feature type="domain" description="Peptidase M4" evidence="9">
    <location>
        <begin position="262"/>
        <end position="373"/>
    </location>
</feature>
<evidence type="ECO:0000256" key="1">
    <source>
        <dbReference type="ARBA" id="ARBA00009388"/>
    </source>
</evidence>
<evidence type="ECO:0000256" key="5">
    <source>
        <dbReference type="ARBA" id="ARBA00022801"/>
    </source>
</evidence>
<evidence type="ECO:0000256" key="2">
    <source>
        <dbReference type="ARBA" id="ARBA00022670"/>
    </source>
</evidence>
<feature type="domain" description="Peptidase M4 C-terminal" evidence="10">
    <location>
        <begin position="376"/>
        <end position="546"/>
    </location>
</feature>
<dbReference type="InterPro" id="IPR023612">
    <property type="entry name" value="Peptidase_M4"/>
</dbReference>
<keyword evidence="13" id="KW-1185">Reference proteome</keyword>
<dbReference type="GO" id="GO:0006508">
    <property type="term" value="P:proteolysis"/>
    <property type="evidence" value="ECO:0007669"/>
    <property type="project" value="UniProtKB-KW"/>
</dbReference>
<dbReference type="AlphaFoldDB" id="E8N180"/>
<evidence type="ECO:0000259" key="9">
    <source>
        <dbReference type="Pfam" id="PF01447"/>
    </source>
</evidence>
<dbReference type="RefSeq" id="WP_013561170.1">
    <property type="nucleotide sequence ID" value="NC_014960.1"/>
</dbReference>
<evidence type="ECO:0000256" key="3">
    <source>
        <dbReference type="ARBA" id="ARBA00022723"/>
    </source>
</evidence>
<dbReference type="KEGG" id="atm:ANT_27970"/>
<dbReference type="Gene3D" id="1.10.390.10">
    <property type="entry name" value="Neutral Protease Domain 2"/>
    <property type="match status" value="1"/>
</dbReference>
<dbReference type="GO" id="GO:0046872">
    <property type="term" value="F:metal ion binding"/>
    <property type="evidence" value="ECO:0007669"/>
    <property type="project" value="UniProtKB-KW"/>
</dbReference>
<dbReference type="Gene3D" id="3.10.450.490">
    <property type="match status" value="1"/>
</dbReference>
<evidence type="ECO:0000259" key="11">
    <source>
        <dbReference type="Pfam" id="PF07504"/>
    </source>
</evidence>
<dbReference type="Proteomes" id="UP000008922">
    <property type="component" value="Chromosome"/>
</dbReference>
<feature type="active site" description="Proton donor" evidence="8">
    <location>
        <position position="460"/>
    </location>
</feature>
<keyword evidence="7" id="KW-0482">Metalloprotease</keyword>
<dbReference type="InterPro" id="IPR013856">
    <property type="entry name" value="Peptidase_M4_domain"/>
</dbReference>
<name>E8N180_ANATU</name>
<protein>
    <submittedName>
        <fullName evidence="12">Thermolysin family peptidase</fullName>
    </submittedName>
</protein>
<sequence length="771" mass="83110">MHCFSLSHVFRFLWRVVTVVLLALTALGTGSFRTQASASEARLPAQCLPAGESRLTLNSETGLVRFVGVSQENAIPQPQALPADATPEMAARAYLQACGGLFGLKDPATELTLMSSERAENGGGVTRFQQVVEGIPVLGGELVVHTTASHDILTVGGEILPKPSLKTTPIVPAEDARQRALESTARKHGVDAAALTTTEPQLWVYYPPILGGRGLPIARLVWRMDVEPAGELLPIRELVLVDAHAGVVALSFNQIDTVLNRKVYDNNNVRNNTLQSSANLKRVEGQAATGISDVDKAYDYSGDVYNFYLNTHNRDSLDGAGMALISTTRFCYTYTSTSCPYVNAFWNGAQMVYGDGMVADDVVAHEMTHGVTSFTSGLFYYYQSGAINEAFSDIWGEWIDQTNGKGNDSTGVKWLLGEDLPASVGVIRSMSNPPAYGDPDRMTSTNYTCDPYEEDNGGVHTNSGVANKAAYLITDGGTFNGKTVTGLGITKAAHIFYKAQTSLLTSASDYLDLYNALQQACSLLVGTNGITTADCTQVKNALDAVEMNQQPTGCAAPEAPVCTTGVPIDLFKDDLENPASGKWASSSLSGGNYWFYPQYPNSLSFDATYATSGVTNFWGYNYDGAASYAIAMTSSVALPAGSTPYLHFKHAYGFDDDAYSAYDGGVVEYSTNNGATWTDAAALFTHNGYNGTIYTGYGNPLAGRQAFVRESNGYISSRLNLSSLAGQSVRFRFRIGTDNSVDDYGWFIDDVRIYTCATSLPNKTYLPYVQR</sequence>
<dbReference type="eggNOG" id="COG4412">
    <property type="taxonomic scope" value="Bacteria"/>
</dbReference>
<dbReference type="Pfam" id="PF02868">
    <property type="entry name" value="Peptidase_M4_C"/>
    <property type="match status" value="1"/>
</dbReference>
<keyword evidence="4" id="KW-0732">Signal</keyword>
<dbReference type="SUPFAM" id="SSF55486">
    <property type="entry name" value="Metalloproteases ('zincins'), catalytic domain"/>
    <property type="match status" value="1"/>
</dbReference>
<dbReference type="InterPro" id="IPR011096">
    <property type="entry name" value="FTP_domain"/>
</dbReference>
<dbReference type="HOGENOM" id="CLU_010362_0_0_0"/>
<dbReference type="InParanoid" id="E8N180"/>
<accession>E8N180</accession>
<feature type="domain" description="FTP" evidence="11">
    <location>
        <begin position="110"/>
        <end position="158"/>
    </location>
</feature>
<dbReference type="Gene3D" id="3.10.170.10">
    <property type="match status" value="1"/>
</dbReference>
<dbReference type="FunCoup" id="E8N180">
    <property type="interactions" value="22"/>
</dbReference>
<dbReference type="Pfam" id="PF01447">
    <property type="entry name" value="Peptidase_M4"/>
    <property type="match status" value="1"/>
</dbReference>
<keyword evidence="3" id="KW-0479">Metal-binding</keyword>
<keyword evidence="6" id="KW-0862">Zinc</keyword>
<comment type="similarity">
    <text evidence="1">Belongs to the peptidase M4 family.</text>
</comment>
<evidence type="ECO:0000256" key="4">
    <source>
        <dbReference type="ARBA" id="ARBA00022729"/>
    </source>
</evidence>
<proteinExistence type="inferred from homology"/>
<reference evidence="12 13" key="1">
    <citation type="submission" date="2010-12" db="EMBL/GenBank/DDBJ databases">
        <title>Whole genome sequence of Anaerolinea thermophila UNI-1.</title>
        <authorList>
            <person name="Narita-Yamada S."/>
            <person name="Kishi E."/>
            <person name="Watanabe Y."/>
            <person name="Takasaki K."/>
            <person name="Ankai A."/>
            <person name="Oguchi A."/>
            <person name="Fukui S."/>
            <person name="Takahashi M."/>
            <person name="Yashiro I."/>
            <person name="Hosoyama A."/>
            <person name="Sekiguchi Y."/>
            <person name="Hanada S."/>
            <person name="Fujita N."/>
        </authorList>
    </citation>
    <scope>NUCLEOTIDE SEQUENCE [LARGE SCALE GENOMIC DNA]</scope>
    <source>
        <strain evidence="13">DSM 14523 / JCM 11388 / NBRC 100420 / UNI-1</strain>
    </source>
</reference>
<dbReference type="EMBL" id="AP012029">
    <property type="protein sequence ID" value="BAJ64823.1"/>
    <property type="molecule type" value="Genomic_DNA"/>
</dbReference>
<dbReference type="PANTHER" id="PTHR33794:SF1">
    <property type="entry name" value="BACILLOLYSIN"/>
    <property type="match status" value="1"/>
</dbReference>
<dbReference type="Gene3D" id="2.60.120.260">
    <property type="entry name" value="Galactose-binding domain-like"/>
    <property type="match status" value="1"/>
</dbReference>
<dbReference type="InterPro" id="IPR001570">
    <property type="entry name" value="Peptidase_M4_C_domain"/>
</dbReference>
<keyword evidence="5" id="KW-0378">Hydrolase</keyword>
<evidence type="ECO:0000256" key="8">
    <source>
        <dbReference type="PIRSR" id="PIRSR623612-1"/>
    </source>
</evidence>
<dbReference type="Pfam" id="PF07504">
    <property type="entry name" value="FTP"/>
    <property type="match status" value="1"/>
</dbReference>
<dbReference type="InterPro" id="IPR050728">
    <property type="entry name" value="Zinc_Metalloprotease_M4"/>
</dbReference>
<dbReference type="Pfam" id="PF20773">
    <property type="entry name" value="InhA-like_MAM"/>
    <property type="match status" value="1"/>
</dbReference>
<dbReference type="STRING" id="926569.ANT_27970"/>
<organism evidence="12 13">
    <name type="scientific">Anaerolinea thermophila (strain DSM 14523 / JCM 11388 / NBRC 100420 / UNI-1)</name>
    <dbReference type="NCBI Taxonomy" id="926569"/>
    <lineage>
        <taxon>Bacteria</taxon>
        <taxon>Bacillati</taxon>
        <taxon>Chloroflexota</taxon>
        <taxon>Anaerolineae</taxon>
        <taxon>Anaerolineales</taxon>
        <taxon>Anaerolineaceae</taxon>
        <taxon>Anaerolinea</taxon>
    </lineage>
</organism>
<evidence type="ECO:0000256" key="7">
    <source>
        <dbReference type="ARBA" id="ARBA00023049"/>
    </source>
</evidence>
<evidence type="ECO:0000256" key="6">
    <source>
        <dbReference type="ARBA" id="ARBA00022833"/>
    </source>
</evidence>
<keyword evidence="2" id="KW-0645">Protease</keyword>
<dbReference type="InterPro" id="IPR027268">
    <property type="entry name" value="Peptidase_M4/M1_CTD_sf"/>
</dbReference>